<dbReference type="AlphaFoldDB" id="A0A5E8C0K7"/>
<gene>
    <name evidence="2" type="ORF">SAPINGB_P005606</name>
</gene>
<organism evidence="2 3">
    <name type="scientific">Magnusiomyces paraingens</name>
    <dbReference type="NCBI Taxonomy" id="2606893"/>
    <lineage>
        <taxon>Eukaryota</taxon>
        <taxon>Fungi</taxon>
        <taxon>Dikarya</taxon>
        <taxon>Ascomycota</taxon>
        <taxon>Saccharomycotina</taxon>
        <taxon>Dipodascomycetes</taxon>
        <taxon>Dipodascales</taxon>
        <taxon>Dipodascaceae</taxon>
        <taxon>Magnusiomyces</taxon>
    </lineage>
</organism>
<dbReference type="RefSeq" id="XP_031856211.1">
    <property type="nucleotide sequence ID" value="XM_032000320.1"/>
</dbReference>
<protein>
    <submittedName>
        <fullName evidence="2">Uncharacterized protein</fullName>
    </submittedName>
</protein>
<accession>A0A5E8C0K7</accession>
<keyword evidence="3" id="KW-1185">Reference proteome</keyword>
<evidence type="ECO:0000313" key="3">
    <source>
        <dbReference type="Proteomes" id="UP000398389"/>
    </source>
</evidence>
<dbReference type="GeneID" id="43584420"/>
<dbReference type="EMBL" id="CABVLU010000004">
    <property type="protein sequence ID" value="VVT57244.1"/>
    <property type="molecule type" value="Genomic_DNA"/>
</dbReference>
<evidence type="ECO:0000313" key="2">
    <source>
        <dbReference type="EMBL" id="VVT57244.1"/>
    </source>
</evidence>
<feature type="region of interest" description="Disordered" evidence="1">
    <location>
        <begin position="19"/>
        <end position="43"/>
    </location>
</feature>
<name>A0A5E8C0K7_9ASCO</name>
<sequence length="158" mass="17669">MIRKIASRRLAASSALTHRATALPKSSPAAAKRFGHGHHDPEYPPESLFNKTSIFLVAFTTFTTALLLNDKFNSKTGKSIIGDWLVPSTKVEETEKNWEQGVAELEKFRKDKLFERSITEKPQYTVPSNINAVAEVGPRSIPTGRVVLFDDVSERTQR</sequence>
<dbReference type="Proteomes" id="UP000398389">
    <property type="component" value="Unassembled WGS sequence"/>
</dbReference>
<proteinExistence type="predicted"/>
<reference evidence="2 3" key="1">
    <citation type="submission" date="2019-09" db="EMBL/GenBank/DDBJ databases">
        <authorList>
            <person name="Brejova B."/>
        </authorList>
    </citation>
    <scope>NUCLEOTIDE SEQUENCE [LARGE SCALE GENOMIC DNA]</scope>
</reference>
<dbReference type="OrthoDB" id="10518458at2759"/>
<evidence type="ECO:0000256" key="1">
    <source>
        <dbReference type="SAM" id="MobiDB-lite"/>
    </source>
</evidence>